<dbReference type="PRINTS" id="PR00103">
    <property type="entry name" value="CAMPKINASE"/>
</dbReference>
<dbReference type="PANTHER" id="PTHR11635:SF152">
    <property type="entry name" value="CAMP-DEPENDENT PROTEIN KINASE TYPE I REGULATORY SUBUNIT-RELATED"/>
    <property type="match status" value="1"/>
</dbReference>
<evidence type="ECO:0000256" key="3">
    <source>
        <dbReference type="ARBA" id="ARBA00023149"/>
    </source>
</evidence>
<dbReference type="GO" id="GO:0030552">
    <property type="term" value="F:cAMP binding"/>
    <property type="evidence" value="ECO:0007669"/>
    <property type="project" value="UniProtKB-KW"/>
</dbReference>
<keyword evidence="2" id="KW-0116">cAMP-binding</keyword>
<keyword evidence="2" id="KW-0547">Nucleotide-binding</keyword>
<dbReference type="InterPro" id="IPR014710">
    <property type="entry name" value="RmlC-like_jellyroll"/>
</dbReference>
<dbReference type="Proteomes" id="UP000494040">
    <property type="component" value="Unassembled WGS sequence"/>
</dbReference>
<reference evidence="5" key="1">
    <citation type="submission" date="2022-01" db="UniProtKB">
        <authorList>
            <consortium name="EnsemblMetazoa"/>
        </authorList>
    </citation>
    <scope>IDENTIFICATION</scope>
</reference>
<dbReference type="Pfam" id="PF00027">
    <property type="entry name" value="cNMP_binding"/>
    <property type="match status" value="1"/>
</dbReference>
<dbReference type="EnsemblMetazoa" id="XM_014405561.1">
    <property type="protein sequence ID" value="XP_014261047.1"/>
    <property type="gene ID" value="LOC106673441"/>
</dbReference>
<dbReference type="GO" id="GO:0005829">
    <property type="term" value="C:cytosol"/>
    <property type="evidence" value="ECO:0007669"/>
    <property type="project" value="TreeGrafter"/>
</dbReference>
<dbReference type="GeneID" id="106673441"/>
<evidence type="ECO:0000256" key="2">
    <source>
        <dbReference type="ARBA" id="ARBA00022566"/>
    </source>
</evidence>
<keyword evidence="3" id="KW-0114">cAMP</keyword>
<evidence type="ECO:0000313" key="5">
    <source>
        <dbReference type="EnsemblMetazoa" id="XP_014261047.1"/>
    </source>
</evidence>
<organism evidence="5 6">
    <name type="scientific">Cimex lectularius</name>
    <name type="common">Bed bug</name>
    <name type="synonym">Acanthia lectularia</name>
    <dbReference type="NCBI Taxonomy" id="79782"/>
    <lineage>
        <taxon>Eukaryota</taxon>
        <taxon>Metazoa</taxon>
        <taxon>Ecdysozoa</taxon>
        <taxon>Arthropoda</taxon>
        <taxon>Hexapoda</taxon>
        <taxon>Insecta</taxon>
        <taxon>Pterygota</taxon>
        <taxon>Neoptera</taxon>
        <taxon>Paraneoptera</taxon>
        <taxon>Hemiptera</taxon>
        <taxon>Heteroptera</taxon>
        <taxon>Panheteroptera</taxon>
        <taxon>Cimicomorpha</taxon>
        <taxon>Cimicidae</taxon>
        <taxon>Cimex</taxon>
    </lineage>
</organism>
<accession>A0A8I6SAH2</accession>
<dbReference type="PANTHER" id="PTHR11635">
    <property type="entry name" value="CAMP-DEPENDENT PROTEIN KINASE REGULATORY CHAIN"/>
    <property type="match status" value="1"/>
</dbReference>
<dbReference type="AlphaFoldDB" id="A0A8I6SAH2"/>
<dbReference type="KEGG" id="clec:106673441"/>
<feature type="domain" description="Cyclic nucleotide-binding" evidence="4">
    <location>
        <begin position="182"/>
        <end position="291"/>
    </location>
</feature>
<evidence type="ECO:0000256" key="1">
    <source>
        <dbReference type="ARBA" id="ARBA00005753"/>
    </source>
</evidence>
<name>A0A8I6SAH2_CIMLE</name>
<dbReference type="InterPro" id="IPR000595">
    <property type="entry name" value="cNMP-bd_dom"/>
</dbReference>
<dbReference type="GO" id="GO:0034236">
    <property type="term" value="F:protein kinase A catalytic subunit binding"/>
    <property type="evidence" value="ECO:0007669"/>
    <property type="project" value="TreeGrafter"/>
</dbReference>
<dbReference type="GO" id="GO:0005952">
    <property type="term" value="C:cAMP-dependent protein kinase complex"/>
    <property type="evidence" value="ECO:0007669"/>
    <property type="project" value="InterPro"/>
</dbReference>
<dbReference type="InterPro" id="IPR050503">
    <property type="entry name" value="cAMP-dep_PK_reg_su-like"/>
</dbReference>
<evidence type="ECO:0000259" key="4">
    <source>
        <dbReference type="PROSITE" id="PS50042"/>
    </source>
</evidence>
<dbReference type="PROSITE" id="PS50042">
    <property type="entry name" value="CNMP_BINDING_3"/>
    <property type="match status" value="2"/>
</dbReference>
<comment type="similarity">
    <text evidence="1">Belongs to the cAMP-dependent kinase regulatory chain family.</text>
</comment>
<dbReference type="Gene3D" id="2.60.120.10">
    <property type="entry name" value="Jelly Rolls"/>
    <property type="match status" value="2"/>
</dbReference>
<evidence type="ECO:0000313" key="6">
    <source>
        <dbReference type="Proteomes" id="UP000494040"/>
    </source>
</evidence>
<dbReference type="SUPFAM" id="SSF51206">
    <property type="entry name" value="cAMP-binding domain-like"/>
    <property type="match status" value="2"/>
</dbReference>
<keyword evidence="6" id="KW-1185">Reference proteome</keyword>
<dbReference type="RefSeq" id="XP_014261047.1">
    <property type="nucleotide sequence ID" value="XM_014405561.1"/>
</dbReference>
<feature type="domain" description="Cyclic nucleotide-binding" evidence="4">
    <location>
        <begin position="59"/>
        <end position="179"/>
    </location>
</feature>
<sequence length="312" mass="34938">MDEDLEEFKKLNPGILMDRRNSVCDEGIVLDGKDPPIKTFPKTAELKKMLKESARGLFIFSELSDAVLNTIIDCMFSRNVIKGERIITQGYHCDLFYIVESGIFNEWIIQPNGKKIHIDTYGPGSCFGQIALMHGILRMSTVRAKSNGVLWQLQRGNFKQIVLRSSYKKRLAYDVILNTVPELAQLDQDDKLRVADSLEMKSFRDGDTILSRSYPSNGIYFSLPEGVVLTVYDKPGSENFVELKIGDMFGESCMMNVAPRNINTVCSSGSSVLAFLPKSCVETLLGDCLELILQHTQVKIKLQMSGAAPTLF</sequence>
<dbReference type="OrthoDB" id="6757142at2759"/>
<protein>
    <recommendedName>
        <fullName evidence="4">Cyclic nucleotide-binding domain-containing protein</fullName>
    </recommendedName>
</protein>
<dbReference type="InterPro" id="IPR018490">
    <property type="entry name" value="cNMP-bd_dom_sf"/>
</dbReference>
<dbReference type="CDD" id="cd00038">
    <property type="entry name" value="CAP_ED"/>
    <property type="match status" value="2"/>
</dbReference>
<dbReference type="GO" id="GO:0004862">
    <property type="term" value="F:cAMP-dependent protein kinase inhibitor activity"/>
    <property type="evidence" value="ECO:0007669"/>
    <property type="project" value="TreeGrafter"/>
</dbReference>
<dbReference type="SMART" id="SM00100">
    <property type="entry name" value="cNMP"/>
    <property type="match status" value="2"/>
</dbReference>
<proteinExistence type="inferred from homology"/>